<proteinExistence type="predicted"/>
<dbReference type="Gene3D" id="3.40.1660.10">
    <property type="entry name" value="EreA-like (biosynthetic domain)"/>
    <property type="match status" value="2"/>
</dbReference>
<dbReference type="Proteomes" id="UP000183376">
    <property type="component" value="Chromosome I"/>
</dbReference>
<dbReference type="Pfam" id="PF05139">
    <property type="entry name" value="Erythro_esteras"/>
    <property type="match status" value="2"/>
</dbReference>
<dbReference type="CDD" id="cd14728">
    <property type="entry name" value="Ere-like"/>
    <property type="match status" value="1"/>
</dbReference>
<sequence length="276" mass="30529">MTITDYALPVSVDPTAAQDDLLSFAVMVGDAKVVALGASARTARELSLFSHRILRFLVEHKGFRSLALEGDDVASVYLDDYVRSGLGDPREVLAGARSFWRTEEILETVRWLRAYNERHPHDPVRIAHPPRPMSTSGDLERQLADNTIAWQERTGHKVVYWGGLAHTAISSPSTTAGGHLRERYGSDFVSVGLTFHHGDVLFPVPAPPADFAEAAFEQVDLDAFYLVPPSDSLARKTRVIGPLPEPDHHLSGGSLHEWFDVVFHVREATPVRLLLP</sequence>
<evidence type="ECO:0000313" key="2">
    <source>
        <dbReference type="Proteomes" id="UP000183376"/>
    </source>
</evidence>
<accession>A0A1H0B229</accession>
<dbReference type="eggNOG" id="COG2312">
    <property type="taxonomic scope" value="Bacteria"/>
</dbReference>
<dbReference type="RefSeq" id="WP_030427017.1">
    <property type="nucleotide sequence ID" value="NZ_JOEF01000001.1"/>
</dbReference>
<gene>
    <name evidence="1" type="ORF">SAMN04489726_6429</name>
</gene>
<dbReference type="EMBL" id="LT629701">
    <property type="protein sequence ID" value="SDN39722.1"/>
    <property type="molecule type" value="Genomic_DNA"/>
</dbReference>
<name>A0A1H0B229_ALLAB</name>
<keyword evidence="2" id="KW-1185">Reference proteome</keyword>
<dbReference type="Gene3D" id="3.30.1870.10">
    <property type="entry name" value="EreA-like, domain 2"/>
    <property type="match status" value="1"/>
</dbReference>
<dbReference type="AlphaFoldDB" id="A0A1H0B229"/>
<dbReference type="InterPro" id="IPR007815">
    <property type="entry name" value="Emycin_Estase"/>
</dbReference>
<organism evidence="1 2">
    <name type="scientific">Allokutzneria albata</name>
    <name type="common">Kibdelosporangium albatum</name>
    <dbReference type="NCBI Taxonomy" id="211114"/>
    <lineage>
        <taxon>Bacteria</taxon>
        <taxon>Bacillati</taxon>
        <taxon>Actinomycetota</taxon>
        <taxon>Actinomycetes</taxon>
        <taxon>Pseudonocardiales</taxon>
        <taxon>Pseudonocardiaceae</taxon>
        <taxon>Allokutzneria</taxon>
    </lineage>
</organism>
<dbReference type="SUPFAM" id="SSF159501">
    <property type="entry name" value="EreA/ChaN-like"/>
    <property type="match status" value="1"/>
</dbReference>
<dbReference type="PANTHER" id="PTHR31299">
    <property type="entry name" value="ESTERASE, PUTATIVE (AFU_ORTHOLOGUE AFUA_1G05850)-RELATED"/>
    <property type="match status" value="1"/>
</dbReference>
<dbReference type="GO" id="GO:0046677">
    <property type="term" value="P:response to antibiotic"/>
    <property type="evidence" value="ECO:0007669"/>
    <property type="project" value="InterPro"/>
</dbReference>
<evidence type="ECO:0000313" key="1">
    <source>
        <dbReference type="EMBL" id="SDN39722.1"/>
    </source>
</evidence>
<protein>
    <submittedName>
        <fullName evidence="1">Erythromycin esterase</fullName>
    </submittedName>
</protein>
<dbReference type="STRING" id="211114.SAMN04489726_6429"/>
<dbReference type="PANTHER" id="PTHR31299:SF0">
    <property type="entry name" value="ESTERASE, PUTATIVE (AFU_ORTHOLOGUE AFUA_1G05850)-RELATED"/>
    <property type="match status" value="1"/>
</dbReference>
<reference evidence="1 2" key="1">
    <citation type="submission" date="2016-10" db="EMBL/GenBank/DDBJ databases">
        <authorList>
            <person name="de Groot N.N."/>
        </authorList>
    </citation>
    <scope>NUCLEOTIDE SEQUENCE [LARGE SCALE GENOMIC DNA]</scope>
    <source>
        <strain evidence="1 2">DSM 44149</strain>
    </source>
</reference>
<dbReference type="InterPro" id="IPR052036">
    <property type="entry name" value="Hydrolase/PRTase-associated"/>
</dbReference>